<organism evidence="2 3">
    <name type="scientific">Desulfopila aestuarii DSM 18488</name>
    <dbReference type="NCBI Taxonomy" id="1121416"/>
    <lineage>
        <taxon>Bacteria</taxon>
        <taxon>Pseudomonadati</taxon>
        <taxon>Thermodesulfobacteriota</taxon>
        <taxon>Desulfobulbia</taxon>
        <taxon>Desulfobulbales</taxon>
        <taxon>Desulfocapsaceae</taxon>
        <taxon>Desulfopila</taxon>
    </lineage>
</organism>
<keyword evidence="1" id="KW-0812">Transmembrane</keyword>
<gene>
    <name evidence="2" type="ORF">SAMN02745220_05275</name>
</gene>
<keyword evidence="3" id="KW-1185">Reference proteome</keyword>
<name>A0A1M7YM90_9BACT</name>
<proteinExistence type="predicted"/>
<evidence type="ECO:0000313" key="3">
    <source>
        <dbReference type="Proteomes" id="UP000184603"/>
    </source>
</evidence>
<accession>A0A1M7YM90</accession>
<keyword evidence="1" id="KW-1133">Transmembrane helix</keyword>
<sequence length="99" mass="11357">MFSIRLLDKRSERKHELAMMDKNLEYDAARHKWQLQAVETQGKMVLDAAGMEVLVESIRAQGKPTGFVWVDAMSAAVRPLLTFLWVIVLYYSLVLGARF</sequence>
<evidence type="ECO:0000256" key="1">
    <source>
        <dbReference type="SAM" id="Phobius"/>
    </source>
</evidence>
<feature type="transmembrane region" description="Helical" evidence="1">
    <location>
        <begin position="67"/>
        <end position="93"/>
    </location>
</feature>
<dbReference type="EMBL" id="FRFE01000071">
    <property type="protein sequence ID" value="SHO53734.1"/>
    <property type="molecule type" value="Genomic_DNA"/>
</dbReference>
<reference evidence="2 3" key="1">
    <citation type="submission" date="2016-12" db="EMBL/GenBank/DDBJ databases">
        <authorList>
            <person name="Song W.-J."/>
            <person name="Kurnit D.M."/>
        </authorList>
    </citation>
    <scope>NUCLEOTIDE SEQUENCE [LARGE SCALE GENOMIC DNA]</scope>
    <source>
        <strain evidence="2 3">DSM 18488</strain>
    </source>
</reference>
<protein>
    <submittedName>
        <fullName evidence="2">Uncharacterized protein</fullName>
    </submittedName>
</protein>
<evidence type="ECO:0000313" key="2">
    <source>
        <dbReference type="EMBL" id="SHO53734.1"/>
    </source>
</evidence>
<keyword evidence="1" id="KW-0472">Membrane</keyword>
<dbReference type="AlphaFoldDB" id="A0A1M7YM90"/>
<dbReference type="Proteomes" id="UP000184603">
    <property type="component" value="Unassembled WGS sequence"/>
</dbReference>